<evidence type="ECO:0000313" key="3">
    <source>
        <dbReference type="Proteomes" id="UP001420932"/>
    </source>
</evidence>
<evidence type="ECO:0000256" key="1">
    <source>
        <dbReference type="SAM" id="MobiDB-lite"/>
    </source>
</evidence>
<feature type="compositionally biased region" description="Basic residues" evidence="1">
    <location>
        <begin position="1"/>
        <end position="10"/>
    </location>
</feature>
<dbReference type="Proteomes" id="UP001420932">
    <property type="component" value="Unassembled WGS sequence"/>
</dbReference>
<evidence type="ECO:0000313" key="2">
    <source>
        <dbReference type="EMBL" id="KAK9093286.1"/>
    </source>
</evidence>
<dbReference type="AlphaFoldDB" id="A0AAP0HQW9"/>
<comment type="caution">
    <text evidence="2">The sequence shown here is derived from an EMBL/GenBank/DDBJ whole genome shotgun (WGS) entry which is preliminary data.</text>
</comment>
<keyword evidence="3" id="KW-1185">Reference proteome</keyword>
<sequence>MARSGGRRRHSEAVGSGYESGGGSGGREDVAILALMLEARVIESFYLMTDDQVRHKLFSLDPSGKKAGRILDSSGSDQIICKGHCNFIYLVFPYKDSDLLAKR</sequence>
<accession>A0AAP0HQW9</accession>
<name>A0AAP0HQW9_9MAGN</name>
<protein>
    <submittedName>
        <fullName evidence="2">Uncharacterized protein</fullName>
    </submittedName>
</protein>
<proteinExistence type="predicted"/>
<gene>
    <name evidence="2" type="ORF">Syun_028197</name>
</gene>
<organism evidence="2 3">
    <name type="scientific">Stephania yunnanensis</name>
    <dbReference type="NCBI Taxonomy" id="152371"/>
    <lineage>
        <taxon>Eukaryota</taxon>
        <taxon>Viridiplantae</taxon>
        <taxon>Streptophyta</taxon>
        <taxon>Embryophyta</taxon>
        <taxon>Tracheophyta</taxon>
        <taxon>Spermatophyta</taxon>
        <taxon>Magnoliopsida</taxon>
        <taxon>Ranunculales</taxon>
        <taxon>Menispermaceae</taxon>
        <taxon>Menispermoideae</taxon>
        <taxon>Cissampelideae</taxon>
        <taxon>Stephania</taxon>
    </lineage>
</organism>
<dbReference type="EMBL" id="JBBNAF010000012">
    <property type="protein sequence ID" value="KAK9093286.1"/>
    <property type="molecule type" value="Genomic_DNA"/>
</dbReference>
<feature type="region of interest" description="Disordered" evidence="1">
    <location>
        <begin position="1"/>
        <end position="26"/>
    </location>
</feature>
<reference evidence="2 3" key="1">
    <citation type="submission" date="2024-01" db="EMBL/GenBank/DDBJ databases">
        <title>Genome assemblies of Stephania.</title>
        <authorList>
            <person name="Yang L."/>
        </authorList>
    </citation>
    <scope>NUCLEOTIDE SEQUENCE [LARGE SCALE GENOMIC DNA]</scope>
    <source>
        <strain evidence="2">YNDBR</strain>
        <tissue evidence="2">Leaf</tissue>
    </source>
</reference>